<evidence type="ECO:0000256" key="1">
    <source>
        <dbReference type="ARBA" id="ARBA00002286"/>
    </source>
</evidence>
<dbReference type="InterPro" id="IPR002514">
    <property type="entry name" value="Transposase_8"/>
</dbReference>
<dbReference type="InterPro" id="IPR001584">
    <property type="entry name" value="Integrase_cat-core"/>
</dbReference>
<dbReference type="InterPro" id="IPR025948">
    <property type="entry name" value="HTH-like_dom"/>
</dbReference>
<reference evidence="4 5" key="1">
    <citation type="submission" date="2024-10" db="EMBL/GenBank/DDBJ databases">
        <title>The Natural Products Discovery Center: Release of the First 8490 Sequenced Strains for Exploring Actinobacteria Biosynthetic Diversity.</title>
        <authorList>
            <person name="Kalkreuter E."/>
            <person name="Kautsar S.A."/>
            <person name="Yang D."/>
            <person name="Bader C.D."/>
            <person name="Teijaro C.N."/>
            <person name="Fluegel L."/>
            <person name="Davis C.M."/>
            <person name="Simpson J.R."/>
            <person name="Lauterbach L."/>
            <person name="Steele A.D."/>
            <person name="Gui C."/>
            <person name="Meng S."/>
            <person name="Li G."/>
            <person name="Viehrig K."/>
            <person name="Ye F."/>
            <person name="Su P."/>
            <person name="Kiefer A.F."/>
            <person name="Nichols A."/>
            <person name="Cepeda A.J."/>
            <person name="Yan W."/>
            <person name="Fan B."/>
            <person name="Jiang Y."/>
            <person name="Adhikari A."/>
            <person name="Zheng C.-J."/>
            <person name="Schuster L."/>
            <person name="Cowan T.M."/>
            <person name="Smanski M.J."/>
            <person name="Chevrette M.G."/>
            <person name="De Carvalho L.P.S."/>
            <person name="Shen B."/>
        </authorList>
    </citation>
    <scope>NUCLEOTIDE SEQUENCE [LARGE SCALE GENOMIC DNA]</scope>
    <source>
        <strain evidence="4 5">NPDC002593</strain>
    </source>
</reference>
<dbReference type="Gene3D" id="1.10.10.10">
    <property type="entry name" value="Winged helix-like DNA-binding domain superfamily/Winged helix DNA-binding domain"/>
    <property type="match status" value="1"/>
</dbReference>
<comment type="caution">
    <text evidence="4">The sequence shown here is derived from an EMBL/GenBank/DDBJ whole genome shotgun (WGS) entry which is preliminary data.</text>
</comment>
<dbReference type="InterPro" id="IPR036388">
    <property type="entry name" value="WH-like_DNA-bd_sf"/>
</dbReference>
<dbReference type="SUPFAM" id="SSF46689">
    <property type="entry name" value="Homeodomain-like"/>
    <property type="match status" value="1"/>
</dbReference>
<keyword evidence="5" id="KW-1185">Reference proteome</keyword>
<dbReference type="Pfam" id="PF13276">
    <property type="entry name" value="HTH_21"/>
    <property type="match status" value="1"/>
</dbReference>
<feature type="domain" description="Integrase catalytic" evidence="3">
    <location>
        <begin position="236"/>
        <end position="403"/>
    </location>
</feature>
<protein>
    <submittedName>
        <fullName evidence="4">IS3 family transposase</fullName>
    </submittedName>
</protein>
<dbReference type="PANTHER" id="PTHR46889:SF4">
    <property type="entry name" value="TRANSPOSASE INSO FOR INSERTION SEQUENCE ELEMENT IS911B-RELATED"/>
    <property type="match status" value="1"/>
</dbReference>
<accession>A0ABW6SHZ2</accession>
<gene>
    <name evidence="4" type="ORF">ACFYXQ_46225</name>
</gene>
<evidence type="ECO:0000259" key="3">
    <source>
        <dbReference type="PROSITE" id="PS50994"/>
    </source>
</evidence>
<dbReference type="Pfam" id="PF00665">
    <property type="entry name" value="rve"/>
    <property type="match status" value="1"/>
</dbReference>
<dbReference type="Proteomes" id="UP001601992">
    <property type="component" value="Unassembled WGS sequence"/>
</dbReference>
<dbReference type="InterPro" id="IPR009057">
    <property type="entry name" value="Homeodomain-like_sf"/>
</dbReference>
<evidence type="ECO:0000313" key="4">
    <source>
        <dbReference type="EMBL" id="MFF3575153.1"/>
    </source>
</evidence>
<evidence type="ECO:0000313" key="5">
    <source>
        <dbReference type="Proteomes" id="UP001601992"/>
    </source>
</evidence>
<name>A0ABW6SHZ2_9NOCA</name>
<dbReference type="InterPro" id="IPR036397">
    <property type="entry name" value="RNaseH_sf"/>
</dbReference>
<dbReference type="SUPFAM" id="SSF53098">
    <property type="entry name" value="Ribonuclease H-like"/>
    <property type="match status" value="1"/>
</dbReference>
<feature type="coiled-coil region" evidence="2">
    <location>
        <begin position="69"/>
        <end position="96"/>
    </location>
</feature>
<keyword evidence="2" id="KW-0175">Coiled coil</keyword>
<dbReference type="NCBIfam" id="NF033516">
    <property type="entry name" value="transpos_IS3"/>
    <property type="match status" value="1"/>
</dbReference>
<dbReference type="PROSITE" id="PS50994">
    <property type="entry name" value="INTEGRASE"/>
    <property type="match status" value="1"/>
</dbReference>
<sequence length="415" mass="46561">MSKRYPPEVREKAVRLALERLDEYGTPYAAAQAIAPLVDVHYETLRIWIKKALAEGARPGKQAAAAGLSPAERDELQKLRKENRDLKQANEILKLASGFLRAGTRPATSLIVGFIDEYRQVYGVESICRALSAQGVQIAPRTYRKARHRPPSARDIADAHVENALRDLKGKPEQMYGRRKVTRYLRRQGHPVAFCTVDRIMREIGMNGVVRGRKHRTTIPGKDGVRAADKLNRDFTAEAPNRVWVADFTYVSTWTGWAYVAFVFDVYSRAIVGWTAAATKTTTLVSKALNMAVWRRDHYGHPVEPGLIHHSDAGSQYTSVKFTESLALQGLSASIGSVGDAYDNALAESIIGLFKTEVVNRHGPFKTLSEVEFALIERVDWYNNARLHSRLDYLPPAEYEAAYYSQQPPRRPALV</sequence>
<comment type="function">
    <text evidence="1">Involved in the transposition of the insertion sequence.</text>
</comment>
<dbReference type="Pfam" id="PF13333">
    <property type="entry name" value="rve_2"/>
    <property type="match status" value="1"/>
</dbReference>
<dbReference type="InterPro" id="IPR012337">
    <property type="entry name" value="RNaseH-like_sf"/>
</dbReference>
<organism evidence="4 5">
    <name type="scientific">Nocardia jiangxiensis</name>
    <dbReference type="NCBI Taxonomy" id="282685"/>
    <lineage>
        <taxon>Bacteria</taxon>
        <taxon>Bacillati</taxon>
        <taxon>Actinomycetota</taxon>
        <taxon>Actinomycetes</taxon>
        <taxon>Mycobacteriales</taxon>
        <taxon>Nocardiaceae</taxon>
        <taxon>Nocardia</taxon>
    </lineage>
</organism>
<dbReference type="Gene3D" id="3.30.420.10">
    <property type="entry name" value="Ribonuclease H-like superfamily/Ribonuclease H"/>
    <property type="match status" value="1"/>
</dbReference>
<dbReference type="EMBL" id="JBIAQY010000040">
    <property type="protein sequence ID" value="MFF3575153.1"/>
    <property type="molecule type" value="Genomic_DNA"/>
</dbReference>
<dbReference type="Pfam" id="PF01527">
    <property type="entry name" value="HTH_Tnp_1"/>
    <property type="match status" value="1"/>
</dbReference>
<proteinExistence type="predicted"/>
<dbReference type="InterPro" id="IPR050900">
    <property type="entry name" value="Transposase_IS3/IS150/IS904"/>
</dbReference>
<evidence type="ECO:0000256" key="2">
    <source>
        <dbReference type="SAM" id="Coils"/>
    </source>
</evidence>
<dbReference type="PANTHER" id="PTHR46889">
    <property type="entry name" value="TRANSPOSASE INSF FOR INSERTION SEQUENCE IS3B-RELATED"/>
    <property type="match status" value="1"/>
</dbReference>
<dbReference type="RefSeq" id="WP_387407111.1">
    <property type="nucleotide sequence ID" value="NZ_JBIAQY010000040.1"/>
</dbReference>
<dbReference type="InterPro" id="IPR048020">
    <property type="entry name" value="Transpos_IS3"/>
</dbReference>